<evidence type="ECO:0000256" key="2">
    <source>
        <dbReference type="ARBA" id="ARBA00007430"/>
    </source>
</evidence>
<dbReference type="Proteomes" id="UP000198779">
    <property type="component" value="Unassembled WGS sequence"/>
</dbReference>
<reference evidence="8 11" key="2">
    <citation type="submission" date="2016-10" db="EMBL/GenBank/DDBJ databases">
        <authorList>
            <person name="de Groot N.N."/>
        </authorList>
    </citation>
    <scope>NUCLEOTIDE SEQUENCE [LARGE SCALE GENOMIC DNA]</scope>
    <source>
        <strain evidence="11">BP1-145</strain>
        <strain evidence="8">BP1-148</strain>
    </source>
</reference>
<feature type="transmembrane region" description="Helical" evidence="7">
    <location>
        <begin position="416"/>
        <end position="439"/>
    </location>
</feature>
<feature type="transmembrane region" description="Helical" evidence="7">
    <location>
        <begin position="445"/>
        <end position="462"/>
    </location>
</feature>
<dbReference type="InterPro" id="IPR050833">
    <property type="entry name" value="Poly_Biosynth_Transport"/>
</dbReference>
<dbReference type="EMBL" id="FNCQ01000001">
    <property type="protein sequence ID" value="SDG20155.1"/>
    <property type="molecule type" value="Genomic_DNA"/>
</dbReference>
<dbReference type="EMBL" id="FNIW01000005">
    <property type="protein sequence ID" value="SDN91270.1"/>
    <property type="molecule type" value="Genomic_DNA"/>
</dbReference>
<evidence type="ECO:0000313" key="11">
    <source>
        <dbReference type="Proteomes" id="UP000199134"/>
    </source>
</evidence>
<dbReference type="AlphaFoldDB" id="A0A1H0F9J7"/>
<evidence type="ECO:0000256" key="4">
    <source>
        <dbReference type="ARBA" id="ARBA00022692"/>
    </source>
</evidence>
<keyword evidence="4 7" id="KW-0812">Transmembrane</keyword>
<accession>A0A1G7SAS8</accession>
<feature type="transmembrane region" description="Helical" evidence="7">
    <location>
        <begin position="293"/>
        <end position="312"/>
    </location>
</feature>
<evidence type="ECO:0000256" key="6">
    <source>
        <dbReference type="ARBA" id="ARBA00023136"/>
    </source>
</evidence>
<feature type="transmembrane region" description="Helical" evidence="7">
    <location>
        <begin position="359"/>
        <end position="379"/>
    </location>
</feature>
<feature type="transmembrane region" description="Helical" evidence="7">
    <location>
        <begin position="20"/>
        <end position="42"/>
    </location>
</feature>
<evidence type="ECO:0000313" key="10">
    <source>
        <dbReference type="Proteomes" id="UP000198779"/>
    </source>
</evidence>
<keyword evidence="5 7" id="KW-1133">Transmembrane helix</keyword>
<sequence>MHVDMENLKEKTARGLMWGAVNNSTMQVLNLLIGILVLRHLTPEDTGLIGMLAIFSAIAGNLQSSGFSTALINEKAPTKEQYNSVFWFNILMGGVLYLILFFSAPLIAWFFHQPRLTDLSRFLFLAFFISSFGISTNAYMVKNMMNREITIVNLSALLISGTSAIIMVWCDMAYWTLAWQQVINAAVLVIGRFLYVKWKPTWHFSFDYIRQTFSFSMGILVTMIVNTANQNVLTVIFGRLFHDARVVGNFFQAYKWDSMAFQTVGGMVGQVAQPVLVSVREEHNREQQVFRKMMRFTAFLSFPALFGLALVSREFILCTIGEKWINIVPLLQILCISGAFMPLYTLYQNLVISHGRSDINMWLNICQVLFQMGVIFAFYREGMTMMVVAYSAFNILWLGAWQIFAKRIIGVSTMDFLKDVVPFMLCAAVVMGVCHLATLSITNNWLLLGVRLLLAGLLYYGVMRLMNVVILRECIQFVKSKKVKK</sequence>
<evidence type="ECO:0000256" key="3">
    <source>
        <dbReference type="ARBA" id="ARBA00022475"/>
    </source>
</evidence>
<feature type="transmembrane region" description="Helical" evidence="7">
    <location>
        <begin position="85"/>
        <end position="110"/>
    </location>
</feature>
<evidence type="ECO:0000256" key="1">
    <source>
        <dbReference type="ARBA" id="ARBA00004651"/>
    </source>
</evidence>
<dbReference type="CDD" id="cd13127">
    <property type="entry name" value="MATE_tuaB_like"/>
    <property type="match status" value="1"/>
</dbReference>
<evidence type="ECO:0000313" key="9">
    <source>
        <dbReference type="EMBL" id="SDN91270.1"/>
    </source>
</evidence>
<feature type="transmembrane region" description="Helical" evidence="7">
    <location>
        <begin position="48"/>
        <end position="73"/>
    </location>
</feature>
<accession>A0A1H0F9J7</accession>
<organism evidence="9 11">
    <name type="scientific">Prevotella communis</name>
    <dbReference type="NCBI Taxonomy" id="2913614"/>
    <lineage>
        <taxon>Bacteria</taxon>
        <taxon>Pseudomonadati</taxon>
        <taxon>Bacteroidota</taxon>
        <taxon>Bacteroidia</taxon>
        <taxon>Bacteroidales</taxon>
        <taxon>Prevotellaceae</taxon>
        <taxon>Prevotella</taxon>
    </lineage>
</organism>
<feature type="transmembrane region" description="Helical" evidence="7">
    <location>
        <begin position="385"/>
        <end position="404"/>
    </location>
</feature>
<name>A0A1H0F9J7_9BACT</name>
<keyword evidence="3" id="KW-1003">Cell membrane</keyword>
<reference evidence="9 10" key="1">
    <citation type="submission" date="2016-10" db="EMBL/GenBank/DDBJ databases">
        <authorList>
            <person name="Varghese N."/>
            <person name="Submissions S."/>
        </authorList>
    </citation>
    <scope>NUCLEOTIDE SEQUENCE</scope>
    <source>
        <strain evidence="9">BP1-145</strain>
        <strain evidence="10">BP1-148</strain>
    </source>
</reference>
<feature type="transmembrane region" description="Helical" evidence="7">
    <location>
        <begin position="175"/>
        <end position="195"/>
    </location>
</feature>
<dbReference type="Proteomes" id="UP000199134">
    <property type="component" value="Unassembled WGS sequence"/>
</dbReference>
<dbReference type="PANTHER" id="PTHR30250">
    <property type="entry name" value="PST FAMILY PREDICTED COLANIC ACID TRANSPORTER"/>
    <property type="match status" value="1"/>
</dbReference>
<dbReference type="Pfam" id="PF13440">
    <property type="entry name" value="Polysacc_synt_3"/>
    <property type="match status" value="1"/>
</dbReference>
<comment type="subcellular location">
    <subcellularLocation>
        <location evidence="1">Cell membrane</location>
        <topology evidence="1">Multi-pass membrane protein</topology>
    </subcellularLocation>
</comment>
<comment type="similarity">
    <text evidence="2">Belongs to the polysaccharide synthase family.</text>
</comment>
<evidence type="ECO:0000256" key="5">
    <source>
        <dbReference type="ARBA" id="ARBA00022989"/>
    </source>
</evidence>
<evidence type="ECO:0000313" key="8">
    <source>
        <dbReference type="EMBL" id="SDG20155.1"/>
    </source>
</evidence>
<gene>
    <name evidence="9" type="ORF">SAMN04487900_10556</name>
    <name evidence="8" type="ORF">SAMN04487901_101252</name>
</gene>
<keyword evidence="6 7" id="KW-0472">Membrane</keyword>
<dbReference type="STRING" id="645274.SAMN04487901_101252"/>
<proteinExistence type="inferred from homology"/>
<feature type="transmembrane region" description="Helical" evidence="7">
    <location>
        <begin position="324"/>
        <end position="347"/>
    </location>
</feature>
<feature type="transmembrane region" description="Helical" evidence="7">
    <location>
        <begin position="151"/>
        <end position="169"/>
    </location>
</feature>
<keyword evidence="10" id="KW-1185">Reference proteome</keyword>
<dbReference type="PANTHER" id="PTHR30250:SF10">
    <property type="entry name" value="LIPOPOLYSACCHARIDE BIOSYNTHESIS PROTEIN WZXC"/>
    <property type="match status" value="1"/>
</dbReference>
<protein>
    <submittedName>
        <fullName evidence="9">Membrane protein involved in the export of O-antigen and teichoic acid</fullName>
    </submittedName>
</protein>
<dbReference type="GO" id="GO:0005886">
    <property type="term" value="C:plasma membrane"/>
    <property type="evidence" value="ECO:0007669"/>
    <property type="project" value="UniProtKB-SubCell"/>
</dbReference>
<evidence type="ECO:0000256" key="7">
    <source>
        <dbReference type="SAM" id="Phobius"/>
    </source>
</evidence>
<feature type="transmembrane region" description="Helical" evidence="7">
    <location>
        <begin position="122"/>
        <end position="139"/>
    </location>
</feature>